<accession>A0A388L3W2</accession>
<evidence type="ECO:0000313" key="1">
    <source>
        <dbReference type="EMBL" id="GBG76994.1"/>
    </source>
</evidence>
<proteinExistence type="predicted"/>
<dbReference type="EMBL" id="BFEA01000258">
    <property type="protein sequence ID" value="GBG76994.1"/>
    <property type="molecule type" value="Genomic_DNA"/>
</dbReference>
<comment type="caution">
    <text evidence="1">The sequence shown here is derived from an EMBL/GenBank/DDBJ whole genome shotgun (WGS) entry which is preliminary data.</text>
</comment>
<sequence length="69" mass="7384">MCFIGSGKGLDFSSASSGALFRSSLGCWSTVYAIFEELAVHKLDGLPLDRDWNWIVSSLANFCCCGGGE</sequence>
<dbReference type="Proteomes" id="UP000265515">
    <property type="component" value="Unassembled WGS sequence"/>
</dbReference>
<protein>
    <submittedName>
        <fullName evidence="1">Uncharacterized protein</fullName>
    </submittedName>
</protein>
<keyword evidence="2" id="KW-1185">Reference proteome</keyword>
<dbReference type="AlphaFoldDB" id="A0A388L3W2"/>
<dbReference type="Gramene" id="GBG76994">
    <property type="protein sequence ID" value="GBG76994"/>
    <property type="gene ID" value="CBR_g23325"/>
</dbReference>
<gene>
    <name evidence="1" type="ORF">CBR_g23325</name>
</gene>
<reference evidence="1 2" key="1">
    <citation type="journal article" date="2018" name="Cell">
        <title>The Chara Genome: Secondary Complexity and Implications for Plant Terrestrialization.</title>
        <authorList>
            <person name="Nishiyama T."/>
            <person name="Sakayama H."/>
            <person name="Vries J.D."/>
            <person name="Buschmann H."/>
            <person name="Saint-Marcoux D."/>
            <person name="Ullrich K.K."/>
            <person name="Haas F.B."/>
            <person name="Vanderstraeten L."/>
            <person name="Becker D."/>
            <person name="Lang D."/>
            <person name="Vosolsobe S."/>
            <person name="Rombauts S."/>
            <person name="Wilhelmsson P.K.I."/>
            <person name="Janitza P."/>
            <person name="Kern R."/>
            <person name="Heyl A."/>
            <person name="Rumpler F."/>
            <person name="Villalobos L.I.A.C."/>
            <person name="Clay J.M."/>
            <person name="Skokan R."/>
            <person name="Toyoda A."/>
            <person name="Suzuki Y."/>
            <person name="Kagoshima H."/>
            <person name="Schijlen E."/>
            <person name="Tajeshwar N."/>
            <person name="Catarino B."/>
            <person name="Hetherington A.J."/>
            <person name="Saltykova A."/>
            <person name="Bonnot C."/>
            <person name="Breuninger H."/>
            <person name="Symeonidi A."/>
            <person name="Radhakrishnan G.V."/>
            <person name="Van Nieuwerburgh F."/>
            <person name="Deforce D."/>
            <person name="Chang C."/>
            <person name="Karol K.G."/>
            <person name="Hedrich R."/>
            <person name="Ulvskov P."/>
            <person name="Glockner G."/>
            <person name="Delwiche C.F."/>
            <person name="Petrasek J."/>
            <person name="Van de Peer Y."/>
            <person name="Friml J."/>
            <person name="Beilby M."/>
            <person name="Dolan L."/>
            <person name="Kohara Y."/>
            <person name="Sugano S."/>
            <person name="Fujiyama A."/>
            <person name="Delaux P.-M."/>
            <person name="Quint M."/>
            <person name="TheiBen G."/>
            <person name="Hagemann M."/>
            <person name="Harholt J."/>
            <person name="Dunand C."/>
            <person name="Zachgo S."/>
            <person name="Langdale J."/>
            <person name="Maumus F."/>
            <person name="Straeten D.V.D."/>
            <person name="Gould S.B."/>
            <person name="Rensing S.A."/>
        </authorList>
    </citation>
    <scope>NUCLEOTIDE SEQUENCE [LARGE SCALE GENOMIC DNA]</scope>
    <source>
        <strain evidence="1 2">S276</strain>
    </source>
</reference>
<organism evidence="1 2">
    <name type="scientific">Chara braunii</name>
    <name type="common">Braun's stonewort</name>
    <dbReference type="NCBI Taxonomy" id="69332"/>
    <lineage>
        <taxon>Eukaryota</taxon>
        <taxon>Viridiplantae</taxon>
        <taxon>Streptophyta</taxon>
        <taxon>Charophyceae</taxon>
        <taxon>Charales</taxon>
        <taxon>Characeae</taxon>
        <taxon>Chara</taxon>
    </lineage>
</organism>
<name>A0A388L3W2_CHABU</name>
<evidence type="ECO:0000313" key="2">
    <source>
        <dbReference type="Proteomes" id="UP000265515"/>
    </source>
</evidence>